<keyword evidence="4" id="KW-0274">FAD</keyword>
<dbReference type="InterPro" id="IPR016169">
    <property type="entry name" value="FAD-bd_PCMH_sub2"/>
</dbReference>
<dbReference type="Gene3D" id="3.30.43.10">
    <property type="entry name" value="Uridine Diphospho-n-acetylenolpyruvylglucosamine Reductase, domain 2"/>
    <property type="match status" value="1"/>
</dbReference>
<sequence length="467" mass="50331">MPQSVLVDCDGTPVDVAAIEPFVAAFRGSVVRSGDAEYDRARTIWNASIDKRPGLIARCSGLADVIAAVRFAREHGLLVAVRGGGHNVGGRALCDGGMVIDLSRMKGIHVDPRERRARVQPGVLLGELDRETHVFGLAVPAGVVSKTGVAGLTLGGGVGWLARKHGLTCDNVVSFEVVSAEGEVLHVSADDHPDLFWALRGGGGNFGVVTSFEYRLHPVSMVLGGLVIHPRDQATELLKFYRSMTQSAPDELGTYAALMHTPDGHPVAAIATCYCGDLAEGERILAPLRAFGSPMVDAIQPMPFPVMQTLLDAAVPDGNQNYWKSTYVRELSDDAIDVIVSHADQATSPMTAVLVEQYGGAVSRVPASNTAFGQRHLEYDLGVCTQWSDAADSARHIEWTRNFADAMAPFRTGDYLLNFLGDEGEDTIRAAFGTNYERLVEVKRRYDPTNFFRVNQNVKPHPAPIAG</sequence>
<dbReference type="Gene3D" id="3.30.465.10">
    <property type="match status" value="1"/>
</dbReference>
<evidence type="ECO:0000259" key="6">
    <source>
        <dbReference type="PROSITE" id="PS51387"/>
    </source>
</evidence>
<dbReference type="InterPro" id="IPR006093">
    <property type="entry name" value="Oxy_OxRdtase_FAD_BS"/>
</dbReference>
<comment type="similarity">
    <text evidence="2">Belongs to the oxygen-dependent FAD-linked oxidoreductase family.</text>
</comment>
<dbReference type="Gene3D" id="3.40.462.20">
    <property type="match status" value="1"/>
</dbReference>
<dbReference type="STRING" id="1855912.LuPra_00197"/>
<dbReference type="SUPFAM" id="SSF55103">
    <property type="entry name" value="FAD-linked oxidases, C-terminal domain"/>
    <property type="match status" value="1"/>
</dbReference>
<dbReference type="InterPro" id="IPR016167">
    <property type="entry name" value="FAD-bd_PCMH_sub1"/>
</dbReference>
<evidence type="ECO:0000313" key="7">
    <source>
        <dbReference type="EMBL" id="AMY07033.1"/>
    </source>
</evidence>
<evidence type="ECO:0000256" key="3">
    <source>
        <dbReference type="ARBA" id="ARBA00022630"/>
    </source>
</evidence>
<dbReference type="AlphaFoldDB" id="A0A143PFI5"/>
<dbReference type="OrthoDB" id="545125at2"/>
<evidence type="ECO:0000256" key="2">
    <source>
        <dbReference type="ARBA" id="ARBA00005466"/>
    </source>
</evidence>
<dbReference type="EC" id="1.5.3.6" evidence="7"/>
<reference evidence="7 8" key="1">
    <citation type="journal article" date="2016" name="Genome Announc.">
        <title>First Complete Genome Sequence of a Subdivision 6 Acidobacterium Strain.</title>
        <authorList>
            <person name="Huang S."/>
            <person name="Vieira S."/>
            <person name="Bunk B."/>
            <person name="Riedel T."/>
            <person name="Sproer C."/>
            <person name="Overmann J."/>
        </authorList>
    </citation>
    <scope>NUCLEOTIDE SEQUENCE [LARGE SCALE GENOMIC DNA]</scope>
    <source>
        <strain evidence="8">DSM 100886 HEG_-6_39</strain>
    </source>
</reference>
<keyword evidence="5 7" id="KW-0560">Oxidoreductase</keyword>
<comment type="cofactor">
    <cofactor evidence="1">
        <name>FAD</name>
        <dbReference type="ChEBI" id="CHEBI:57692"/>
    </cofactor>
</comment>
<dbReference type="GO" id="GO:0018530">
    <property type="term" value="F:(R)-6-hydroxynicotine oxidase activity"/>
    <property type="evidence" value="ECO:0007669"/>
    <property type="project" value="UniProtKB-EC"/>
</dbReference>
<name>A0A143PFI5_LUTPR</name>
<accession>A0A143PFI5</accession>
<dbReference type="InterPro" id="IPR006094">
    <property type="entry name" value="Oxid_FAD_bind_N"/>
</dbReference>
<organism evidence="7 8">
    <name type="scientific">Luteitalea pratensis</name>
    <dbReference type="NCBI Taxonomy" id="1855912"/>
    <lineage>
        <taxon>Bacteria</taxon>
        <taxon>Pseudomonadati</taxon>
        <taxon>Acidobacteriota</taxon>
        <taxon>Vicinamibacteria</taxon>
        <taxon>Vicinamibacterales</taxon>
        <taxon>Vicinamibacteraceae</taxon>
        <taxon>Luteitalea</taxon>
    </lineage>
</organism>
<dbReference type="GO" id="GO:0071949">
    <property type="term" value="F:FAD binding"/>
    <property type="evidence" value="ECO:0007669"/>
    <property type="project" value="InterPro"/>
</dbReference>
<dbReference type="InterPro" id="IPR016166">
    <property type="entry name" value="FAD-bd_PCMH"/>
</dbReference>
<dbReference type="InterPro" id="IPR012951">
    <property type="entry name" value="BBE"/>
</dbReference>
<dbReference type="PANTHER" id="PTHR42973:SF39">
    <property type="entry name" value="FAD-BINDING PCMH-TYPE DOMAIN-CONTAINING PROTEIN"/>
    <property type="match status" value="1"/>
</dbReference>
<dbReference type="SUPFAM" id="SSF56176">
    <property type="entry name" value="FAD-binding/transporter-associated domain-like"/>
    <property type="match status" value="1"/>
</dbReference>
<dbReference type="Pfam" id="PF08031">
    <property type="entry name" value="BBE"/>
    <property type="match status" value="1"/>
</dbReference>
<dbReference type="PROSITE" id="PS51387">
    <property type="entry name" value="FAD_PCMH"/>
    <property type="match status" value="1"/>
</dbReference>
<feature type="domain" description="FAD-binding PCMH-type" evidence="6">
    <location>
        <begin position="49"/>
        <end position="219"/>
    </location>
</feature>
<dbReference type="InterPro" id="IPR050416">
    <property type="entry name" value="FAD-linked_Oxidoreductase"/>
</dbReference>
<keyword evidence="3" id="KW-0285">Flavoprotein</keyword>
<dbReference type="KEGG" id="abac:LuPra_00197"/>
<dbReference type="EMBL" id="CP015136">
    <property type="protein sequence ID" value="AMY07033.1"/>
    <property type="molecule type" value="Genomic_DNA"/>
</dbReference>
<dbReference type="InterPro" id="IPR036318">
    <property type="entry name" value="FAD-bd_PCMH-like_sf"/>
</dbReference>
<dbReference type="Pfam" id="PF01565">
    <property type="entry name" value="FAD_binding_4"/>
    <property type="match status" value="1"/>
</dbReference>
<keyword evidence="8" id="KW-1185">Reference proteome</keyword>
<dbReference type="PROSITE" id="PS00862">
    <property type="entry name" value="OX2_COVAL_FAD"/>
    <property type="match status" value="1"/>
</dbReference>
<dbReference type="InterPro" id="IPR016164">
    <property type="entry name" value="FAD-linked_Oxase-like_C"/>
</dbReference>
<dbReference type="Proteomes" id="UP000076079">
    <property type="component" value="Chromosome"/>
</dbReference>
<proteinExistence type="inferred from homology"/>
<gene>
    <name evidence="7" type="ORF">LuPra_00197</name>
</gene>
<reference evidence="8" key="2">
    <citation type="submission" date="2016-04" db="EMBL/GenBank/DDBJ databases">
        <title>First Complete Genome Sequence of a Subdivision 6 Acidobacterium.</title>
        <authorList>
            <person name="Huang S."/>
            <person name="Vieira S."/>
            <person name="Bunk B."/>
            <person name="Riedel T."/>
            <person name="Sproeer C."/>
            <person name="Overmann J."/>
        </authorList>
    </citation>
    <scope>NUCLEOTIDE SEQUENCE [LARGE SCALE GENOMIC DNA]</scope>
    <source>
        <strain evidence="8">DSM 100886 HEG_-6_39</strain>
    </source>
</reference>
<dbReference type="RefSeq" id="WP_110169037.1">
    <property type="nucleotide sequence ID" value="NZ_CP015136.1"/>
</dbReference>
<dbReference type="PATRIC" id="fig|1813736.3.peg.208"/>
<evidence type="ECO:0000256" key="1">
    <source>
        <dbReference type="ARBA" id="ARBA00001974"/>
    </source>
</evidence>
<evidence type="ECO:0000256" key="4">
    <source>
        <dbReference type="ARBA" id="ARBA00022827"/>
    </source>
</evidence>
<dbReference type="PANTHER" id="PTHR42973">
    <property type="entry name" value="BINDING OXIDOREDUCTASE, PUTATIVE (AFU_ORTHOLOGUE AFUA_1G17690)-RELATED"/>
    <property type="match status" value="1"/>
</dbReference>
<protein>
    <submittedName>
        <fullName evidence="7">6-hydroxy-D-nicotine oxidase</fullName>
        <ecNumber evidence="7">1.5.3.6</ecNumber>
    </submittedName>
</protein>
<evidence type="ECO:0000313" key="8">
    <source>
        <dbReference type="Proteomes" id="UP000076079"/>
    </source>
</evidence>
<evidence type="ECO:0000256" key="5">
    <source>
        <dbReference type="ARBA" id="ARBA00023002"/>
    </source>
</evidence>